<dbReference type="Proteomes" id="UP000232323">
    <property type="component" value="Unassembled WGS sequence"/>
</dbReference>
<gene>
    <name evidence="1" type="ORF">CEUSTIGMA_g7018.t1</name>
</gene>
<dbReference type="EMBL" id="BEGY01000043">
    <property type="protein sequence ID" value="GAX79577.1"/>
    <property type="molecule type" value="Genomic_DNA"/>
</dbReference>
<name>A0A250X946_9CHLO</name>
<reference evidence="1 2" key="1">
    <citation type="submission" date="2017-08" db="EMBL/GenBank/DDBJ databases">
        <title>Acidophilic green algal genome provides insights into adaptation to an acidic environment.</title>
        <authorList>
            <person name="Hirooka S."/>
            <person name="Hirose Y."/>
            <person name="Kanesaki Y."/>
            <person name="Higuchi S."/>
            <person name="Fujiwara T."/>
            <person name="Onuma R."/>
            <person name="Era A."/>
            <person name="Ohbayashi R."/>
            <person name="Uzuka A."/>
            <person name="Nozaki H."/>
            <person name="Yoshikawa H."/>
            <person name="Miyagishima S.Y."/>
        </authorList>
    </citation>
    <scope>NUCLEOTIDE SEQUENCE [LARGE SCALE GENOMIC DNA]</scope>
    <source>
        <strain evidence="1 2">NIES-2499</strain>
    </source>
</reference>
<evidence type="ECO:0000313" key="2">
    <source>
        <dbReference type="Proteomes" id="UP000232323"/>
    </source>
</evidence>
<keyword evidence="2" id="KW-1185">Reference proteome</keyword>
<dbReference type="AlphaFoldDB" id="A0A250X946"/>
<protein>
    <submittedName>
        <fullName evidence="1">Uncharacterized protein</fullName>
    </submittedName>
</protein>
<organism evidence="1 2">
    <name type="scientific">Chlamydomonas eustigma</name>
    <dbReference type="NCBI Taxonomy" id="1157962"/>
    <lineage>
        <taxon>Eukaryota</taxon>
        <taxon>Viridiplantae</taxon>
        <taxon>Chlorophyta</taxon>
        <taxon>core chlorophytes</taxon>
        <taxon>Chlorophyceae</taxon>
        <taxon>CS clade</taxon>
        <taxon>Chlamydomonadales</taxon>
        <taxon>Chlamydomonadaceae</taxon>
        <taxon>Chlamydomonas</taxon>
    </lineage>
</organism>
<proteinExistence type="predicted"/>
<evidence type="ECO:0000313" key="1">
    <source>
        <dbReference type="EMBL" id="GAX79577.1"/>
    </source>
</evidence>
<comment type="caution">
    <text evidence="1">The sequence shown here is derived from an EMBL/GenBank/DDBJ whole genome shotgun (WGS) entry which is preliminary data.</text>
</comment>
<sequence>MYLSLWQWVYFKGAEGLTDHYALGHAKAKQLLQNDAYRQAALQPFDRSSFVAGVARGMSLMSSAAELKDDGLDGYPKAIPVLSIHYLGFFSFKIRNSLLEYTSKLG</sequence>
<accession>A0A250X946</accession>